<feature type="region of interest" description="Disordered" evidence="1">
    <location>
        <begin position="127"/>
        <end position="146"/>
    </location>
</feature>
<name>A0A0C9Z056_9AGAM</name>
<evidence type="ECO:0000313" key="3">
    <source>
        <dbReference type="Proteomes" id="UP000054018"/>
    </source>
</evidence>
<organism evidence="2 3">
    <name type="scientific">Pisolithus microcarpus 441</name>
    <dbReference type="NCBI Taxonomy" id="765257"/>
    <lineage>
        <taxon>Eukaryota</taxon>
        <taxon>Fungi</taxon>
        <taxon>Dikarya</taxon>
        <taxon>Basidiomycota</taxon>
        <taxon>Agaricomycotina</taxon>
        <taxon>Agaricomycetes</taxon>
        <taxon>Agaricomycetidae</taxon>
        <taxon>Boletales</taxon>
        <taxon>Sclerodermatineae</taxon>
        <taxon>Pisolithaceae</taxon>
        <taxon>Pisolithus</taxon>
    </lineage>
</organism>
<reference evidence="2 3" key="1">
    <citation type="submission" date="2014-04" db="EMBL/GenBank/DDBJ databases">
        <authorList>
            <consortium name="DOE Joint Genome Institute"/>
            <person name="Kuo A."/>
            <person name="Kohler A."/>
            <person name="Costa M.D."/>
            <person name="Nagy L.G."/>
            <person name="Floudas D."/>
            <person name="Copeland A."/>
            <person name="Barry K.W."/>
            <person name="Cichocki N."/>
            <person name="Veneault-Fourrey C."/>
            <person name="LaButti K."/>
            <person name="Lindquist E.A."/>
            <person name="Lipzen A."/>
            <person name="Lundell T."/>
            <person name="Morin E."/>
            <person name="Murat C."/>
            <person name="Sun H."/>
            <person name="Tunlid A."/>
            <person name="Henrissat B."/>
            <person name="Grigoriev I.V."/>
            <person name="Hibbett D.S."/>
            <person name="Martin F."/>
            <person name="Nordberg H.P."/>
            <person name="Cantor M.N."/>
            <person name="Hua S.X."/>
        </authorList>
    </citation>
    <scope>NUCLEOTIDE SEQUENCE [LARGE SCALE GENOMIC DNA]</scope>
    <source>
        <strain evidence="2 3">441</strain>
    </source>
</reference>
<protein>
    <submittedName>
        <fullName evidence="2">Uncharacterized protein</fullName>
    </submittedName>
</protein>
<dbReference type="EMBL" id="KN833780">
    <property type="protein sequence ID" value="KIK19649.1"/>
    <property type="molecule type" value="Genomic_DNA"/>
</dbReference>
<sequence>MVSGRLLGGTVAPADKDAAGGSGSNVGGAGFGNNTFCKDCRGGHRDESSTASFEGRGRTRPGASAICFSCLRQKYISMSIQRESRIPAVVDRDVAVRSPREVCCRLCYVYPAMDLAELLARPKRRNGNNSTVSRLSVRSSRQTCHR</sequence>
<accession>A0A0C9Z056</accession>
<dbReference type="Proteomes" id="UP000054018">
    <property type="component" value="Unassembled WGS sequence"/>
</dbReference>
<evidence type="ECO:0000256" key="1">
    <source>
        <dbReference type="SAM" id="MobiDB-lite"/>
    </source>
</evidence>
<feature type="compositionally biased region" description="Low complexity" evidence="1">
    <location>
        <begin position="130"/>
        <end position="146"/>
    </location>
</feature>
<keyword evidence="3" id="KW-1185">Reference proteome</keyword>
<gene>
    <name evidence="2" type="ORF">PISMIDRAFT_619221</name>
</gene>
<dbReference type="HOGENOM" id="CLU_1778241_0_0_1"/>
<reference evidence="3" key="2">
    <citation type="submission" date="2015-01" db="EMBL/GenBank/DDBJ databases">
        <title>Evolutionary Origins and Diversification of the Mycorrhizal Mutualists.</title>
        <authorList>
            <consortium name="DOE Joint Genome Institute"/>
            <consortium name="Mycorrhizal Genomics Consortium"/>
            <person name="Kohler A."/>
            <person name="Kuo A."/>
            <person name="Nagy L.G."/>
            <person name="Floudas D."/>
            <person name="Copeland A."/>
            <person name="Barry K.W."/>
            <person name="Cichocki N."/>
            <person name="Veneault-Fourrey C."/>
            <person name="LaButti K."/>
            <person name="Lindquist E.A."/>
            <person name="Lipzen A."/>
            <person name="Lundell T."/>
            <person name="Morin E."/>
            <person name="Murat C."/>
            <person name="Riley R."/>
            <person name="Ohm R."/>
            <person name="Sun H."/>
            <person name="Tunlid A."/>
            <person name="Henrissat B."/>
            <person name="Grigoriev I.V."/>
            <person name="Hibbett D.S."/>
            <person name="Martin F."/>
        </authorList>
    </citation>
    <scope>NUCLEOTIDE SEQUENCE [LARGE SCALE GENOMIC DNA]</scope>
    <source>
        <strain evidence="3">441</strain>
    </source>
</reference>
<dbReference type="AlphaFoldDB" id="A0A0C9Z056"/>
<proteinExistence type="predicted"/>
<evidence type="ECO:0000313" key="2">
    <source>
        <dbReference type="EMBL" id="KIK19649.1"/>
    </source>
</evidence>